<organism evidence="2 3">
    <name type="scientific">Holothuria leucospilota</name>
    <name type="common">Black long sea cucumber</name>
    <name type="synonym">Mertensiothuria leucospilota</name>
    <dbReference type="NCBI Taxonomy" id="206669"/>
    <lineage>
        <taxon>Eukaryota</taxon>
        <taxon>Metazoa</taxon>
        <taxon>Echinodermata</taxon>
        <taxon>Eleutherozoa</taxon>
        <taxon>Echinozoa</taxon>
        <taxon>Holothuroidea</taxon>
        <taxon>Aspidochirotacea</taxon>
        <taxon>Aspidochirotida</taxon>
        <taxon>Holothuriidae</taxon>
        <taxon>Holothuria</taxon>
    </lineage>
</organism>
<keyword evidence="3" id="KW-1185">Reference proteome</keyword>
<keyword evidence="1" id="KW-0472">Membrane</keyword>
<gene>
    <name evidence="2" type="ORF">HOLleu_10341</name>
</gene>
<dbReference type="InterPro" id="IPR009030">
    <property type="entry name" value="Growth_fac_rcpt_cys_sf"/>
</dbReference>
<keyword evidence="1" id="KW-1133">Transmembrane helix</keyword>
<feature type="transmembrane region" description="Helical" evidence="1">
    <location>
        <begin position="621"/>
        <end position="644"/>
    </location>
</feature>
<comment type="caution">
    <text evidence="2">The sequence shown here is derived from an EMBL/GenBank/DDBJ whole genome shotgun (WGS) entry which is preliminary data.</text>
</comment>
<dbReference type="Proteomes" id="UP001152320">
    <property type="component" value="Chromosome 4"/>
</dbReference>
<dbReference type="SUPFAM" id="SSF57184">
    <property type="entry name" value="Growth factor receptor domain"/>
    <property type="match status" value="1"/>
</dbReference>
<dbReference type="Gene3D" id="2.10.50.10">
    <property type="entry name" value="Tumor Necrosis Factor Receptor, subunit A, domain 2"/>
    <property type="match status" value="1"/>
</dbReference>
<dbReference type="SMART" id="SM01411">
    <property type="entry name" value="Ephrin_rec_like"/>
    <property type="match status" value="3"/>
</dbReference>
<sequence length="675" mass="77945">MRIDCINEKFAPQIRVDEVVSTRLQVEGFKCVKDDQDNDFYQCKLCKPGTYSLGDNACHPCPRGGFYQDTIGVKSFSSSGCKRCNNGTFVNFTGGASAEDCQVCPEGTHKNMTAGFRACFCKDGYARIDRFGPCYRCNQTGLNCSGLQDYQSVMKGYYWYWHFKGADNEEYRKFVKNLLEESENFDNNTFYSQQIPRVHRCLRPESCNTNQTGDAPVRGTCSKGYTGWLCNKCSRGYFSLLQKCIKCPSTLILLLETFFTTILSVAICYLIWRQYVKHKKRNSDERNLLDIIVSRFKISLGFYQVLGEFFSSIKDVRWVGMFDFMGEIFSYIRLNVLRIFFRPQCFDESLNINPKVEFVIALVIIFSLTVIPFFFYHTMKVYLKFTHGSLNIQSKVKLLKAKISTISLVLLFVTYPPICTAIFQVYHRACVEFCEDWKDQSCRIVLRSDFGLECADLSVYRIFAYVATAAYTIAFPVAVYYLLRKYCAPKMTETHVSSGIENDDTAPLLSIECDEMNIPIGLKFLCENYKPQFWYWEIVELTRKVTQTVLLTLLGWEDKLTVLLTIGVSVLFLTLHARYRPMKSVLEQRLQMFSLSAILINVLVAAMAMTVPDQYEQRLAIIILLLNISVIVILIIEAVLGAVAQMRRLQFYRRIYHPRRFQQRILNDSENLDEE</sequence>
<evidence type="ECO:0000313" key="3">
    <source>
        <dbReference type="Proteomes" id="UP001152320"/>
    </source>
</evidence>
<feature type="transmembrane region" description="Helical" evidence="1">
    <location>
        <begin position="358"/>
        <end position="379"/>
    </location>
</feature>
<dbReference type="AlphaFoldDB" id="A0A9Q1CEM0"/>
<feature type="transmembrane region" description="Helical" evidence="1">
    <location>
        <begin position="462"/>
        <end position="483"/>
    </location>
</feature>
<feature type="transmembrane region" description="Helical" evidence="1">
    <location>
        <begin position="590"/>
        <end position="609"/>
    </location>
</feature>
<feature type="transmembrane region" description="Helical" evidence="1">
    <location>
        <begin position="251"/>
        <end position="272"/>
    </location>
</feature>
<dbReference type="PANTHER" id="PTHR11319">
    <property type="entry name" value="G PROTEIN-COUPLED RECEPTOR-RELATED"/>
    <property type="match status" value="1"/>
</dbReference>
<reference evidence="2" key="1">
    <citation type="submission" date="2021-10" db="EMBL/GenBank/DDBJ databases">
        <title>Tropical sea cucumber genome reveals ecological adaptation and Cuvierian tubules defense mechanism.</title>
        <authorList>
            <person name="Chen T."/>
        </authorList>
    </citation>
    <scope>NUCLEOTIDE SEQUENCE</scope>
    <source>
        <strain evidence="2">Nanhai2018</strain>
        <tissue evidence="2">Muscle</tissue>
    </source>
</reference>
<keyword evidence="1" id="KW-0812">Transmembrane</keyword>
<feature type="transmembrane region" description="Helical" evidence="1">
    <location>
        <begin position="399"/>
        <end position="418"/>
    </location>
</feature>
<protein>
    <submittedName>
        <fullName evidence="2">Uncharacterized protein</fullName>
    </submittedName>
</protein>
<dbReference type="EMBL" id="JAIZAY010000004">
    <property type="protein sequence ID" value="KAJ8043313.1"/>
    <property type="molecule type" value="Genomic_DNA"/>
</dbReference>
<proteinExistence type="predicted"/>
<feature type="transmembrane region" description="Helical" evidence="1">
    <location>
        <begin position="560"/>
        <end position="578"/>
    </location>
</feature>
<name>A0A9Q1CEM0_HOLLE</name>
<evidence type="ECO:0000256" key="1">
    <source>
        <dbReference type="SAM" id="Phobius"/>
    </source>
</evidence>
<accession>A0A9Q1CEM0</accession>
<dbReference type="PANTHER" id="PTHR11319:SF35">
    <property type="entry name" value="OUTER MEMBRANE PROTEIN PMPC-RELATED"/>
    <property type="match status" value="1"/>
</dbReference>
<evidence type="ECO:0000313" key="2">
    <source>
        <dbReference type="EMBL" id="KAJ8043313.1"/>
    </source>
</evidence>